<dbReference type="Gene3D" id="1.10.10.10">
    <property type="entry name" value="Winged helix-like DNA-binding domain superfamily/Winged helix DNA-binding domain"/>
    <property type="match status" value="1"/>
</dbReference>
<proteinExistence type="predicted"/>
<dbReference type="PROSITE" id="PS50995">
    <property type="entry name" value="HTH_MARR_2"/>
    <property type="match status" value="1"/>
</dbReference>
<gene>
    <name evidence="2" type="ORF">SAMIE_1030020</name>
</gene>
<dbReference type="GO" id="GO:0006950">
    <property type="term" value="P:response to stress"/>
    <property type="evidence" value="ECO:0007669"/>
    <property type="project" value="TreeGrafter"/>
</dbReference>
<evidence type="ECO:0000313" key="2">
    <source>
        <dbReference type="EMBL" id="BBD99501.1"/>
    </source>
</evidence>
<evidence type="ECO:0000313" key="3">
    <source>
        <dbReference type="Proteomes" id="UP000279959"/>
    </source>
</evidence>
<dbReference type="Proteomes" id="UP000279959">
    <property type="component" value="Chromosome"/>
</dbReference>
<sequence length="153" mass="16828">MRRDGLILDRFLPYRLSYTAGLLSELIAKAYRAHFDLSIAEWRVLAHVAERPGISQQDIGDRTRMDKVMVSRAAKSLHAKGLLERAASGTDRRALILRLSPSGKALFDRIAPKALELEAGIAAALSASEIRELHDMLARIDAAAAARLDGKRV</sequence>
<organism evidence="2 3">
    <name type="scientific">Sphingobium amiense</name>
    <dbReference type="NCBI Taxonomy" id="135719"/>
    <lineage>
        <taxon>Bacteria</taxon>
        <taxon>Pseudomonadati</taxon>
        <taxon>Pseudomonadota</taxon>
        <taxon>Alphaproteobacteria</taxon>
        <taxon>Sphingomonadales</taxon>
        <taxon>Sphingomonadaceae</taxon>
        <taxon>Sphingobium</taxon>
    </lineage>
</organism>
<dbReference type="InterPro" id="IPR036388">
    <property type="entry name" value="WH-like_DNA-bd_sf"/>
</dbReference>
<dbReference type="KEGG" id="sami:SAMIE_1030020"/>
<dbReference type="GO" id="GO:0003700">
    <property type="term" value="F:DNA-binding transcription factor activity"/>
    <property type="evidence" value="ECO:0007669"/>
    <property type="project" value="InterPro"/>
</dbReference>
<dbReference type="AlphaFoldDB" id="A0A494W5K0"/>
<dbReference type="SUPFAM" id="SSF46785">
    <property type="entry name" value="Winged helix' DNA-binding domain"/>
    <property type="match status" value="1"/>
</dbReference>
<dbReference type="PANTHER" id="PTHR33164">
    <property type="entry name" value="TRANSCRIPTIONAL REGULATOR, MARR FAMILY"/>
    <property type="match status" value="1"/>
</dbReference>
<dbReference type="PRINTS" id="PR00598">
    <property type="entry name" value="HTHMARR"/>
</dbReference>
<keyword evidence="3" id="KW-1185">Reference proteome</keyword>
<dbReference type="PANTHER" id="PTHR33164:SF57">
    <property type="entry name" value="MARR-FAMILY TRANSCRIPTIONAL REGULATOR"/>
    <property type="match status" value="1"/>
</dbReference>
<accession>A0A494W5K0</accession>
<dbReference type="EMBL" id="AP018664">
    <property type="protein sequence ID" value="BBD99501.1"/>
    <property type="molecule type" value="Genomic_DNA"/>
</dbReference>
<feature type="domain" description="HTH marR-type" evidence="1">
    <location>
        <begin position="1"/>
        <end position="142"/>
    </location>
</feature>
<dbReference type="InterPro" id="IPR000835">
    <property type="entry name" value="HTH_MarR-typ"/>
</dbReference>
<dbReference type="InterPro" id="IPR039422">
    <property type="entry name" value="MarR/SlyA-like"/>
</dbReference>
<dbReference type="InterPro" id="IPR036390">
    <property type="entry name" value="WH_DNA-bd_sf"/>
</dbReference>
<protein>
    <submittedName>
        <fullName evidence="2">MarR family transcriptional regulator</fullName>
    </submittedName>
</protein>
<dbReference type="Pfam" id="PF12802">
    <property type="entry name" value="MarR_2"/>
    <property type="match status" value="1"/>
</dbReference>
<evidence type="ECO:0000259" key="1">
    <source>
        <dbReference type="PROSITE" id="PS50995"/>
    </source>
</evidence>
<reference evidence="2 3" key="1">
    <citation type="submission" date="2018-05" db="EMBL/GenBank/DDBJ databases">
        <title>Complete Genome Sequence of the Nonylphenol-Degrading Bacterium Sphingobium amiense DSM 16289T.</title>
        <authorList>
            <person name="Ootsuka M."/>
            <person name="Nishizawa T."/>
            <person name="Ohta H."/>
        </authorList>
    </citation>
    <scope>NUCLEOTIDE SEQUENCE [LARGE SCALE GENOMIC DNA]</scope>
    <source>
        <strain evidence="2 3">DSM 16289</strain>
    </source>
</reference>
<name>A0A494W5K0_9SPHN</name>
<dbReference type="SMART" id="SM00347">
    <property type="entry name" value="HTH_MARR"/>
    <property type="match status" value="1"/>
</dbReference>